<dbReference type="Proteomes" id="UP000191039">
    <property type="component" value="Unassembled WGS sequence"/>
</dbReference>
<dbReference type="EMBL" id="MIJD01000462">
    <property type="protein sequence ID" value="OPE45785.1"/>
    <property type="molecule type" value="Genomic_DNA"/>
</dbReference>
<dbReference type="STRING" id="1801.BRW64_15625"/>
<dbReference type="InterPro" id="IPR019639">
    <property type="entry name" value="DUF2505"/>
</dbReference>
<accession>A0A1Q4HCP0</accession>
<protein>
    <recommendedName>
        <fullName evidence="3">DUF2505 domain-containing protein</fullName>
    </recommendedName>
</protein>
<evidence type="ECO:0008006" key="3">
    <source>
        <dbReference type="Google" id="ProtNLM"/>
    </source>
</evidence>
<name>A0A1Q4HCP0_9MYCO</name>
<proteinExistence type="predicted"/>
<organism evidence="1 2">
    <name type="scientific">Mycolicibacterium diernhoferi</name>
    <dbReference type="NCBI Taxonomy" id="1801"/>
    <lineage>
        <taxon>Bacteria</taxon>
        <taxon>Bacillati</taxon>
        <taxon>Actinomycetota</taxon>
        <taxon>Actinomycetes</taxon>
        <taxon>Mycobacteriales</taxon>
        <taxon>Mycobacteriaceae</taxon>
        <taxon>Mycolicibacterium</taxon>
    </lineage>
</organism>
<reference evidence="1 2" key="1">
    <citation type="submission" date="2016-09" db="EMBL/GenBank/DDBJ databases">
        <title>genome sequences of unsequenced Mycobacteria.</title>
        <authorList>
            <person name="Greninger A.L."/>
            <person name="Jerome K.R."/>
            <person name="Mcnair B."/>
            <person name="Wallis C."/>
            <person name="Fang F."/>
        </authorList>
    </citation>
    <scope>NUCLEOTIDE SEQUENCE [LARGE SCALE GENOMIC DNA]</scope>
    <source>
        <strain evidence="1 2">BM1</strain>
    </source>
</reference>
<comment type="caution">
    <text evidence="1">The sequence shown here is derived from an EMBL/GenBank/DDBJ whole genome shotgun (WGS) entry which is preliminary data.</text>
</comment>
<sequence>MPRSYDMAAEYACSVTEVFDAFAEKTYWLERLEKSGCDAVSLDTLAVRDDGGLDIGTTQTVRFHRLPGFVSALHSGDLTLVREEIWTPVRDGRARAVISGAVPGAPVKVTGTAELTGTPRGARADVRATVAVKIPLVGGKVEEFIGGQLAEMVRLEEEFTSAWINARA</sequence>
<gene>
    <name evidence="1" type="ORF">BV510_27480</name>
</gene>
<evidence type="ECO:0000313" key="1">
    <source>
        <dbReference type="EMBL" id="OPE45785.1"/>
    </source>
</evidence>
<dbReference type="Pfam" id="PF10698">
    <property type="entry name" value="DUF2505"/>
    <property type="match status" value="1"/>
</dbReference>
<dbReference type="RefSeq" id="WP_073857203.1">
    <property type="nucleotide sequence ID" value="NZ_BAAATC010000003.1"/>
</dbReference>
<evidence type="ECO:0000313" key="2">
    <source>
        <dbReference type="Proteomes" id="UP000191039"/>
    </source>
</evidence>
<dbReference type="AlphaFoldDB" id="A0A1Q4HCP0"/>